<dbReference type="AlphaFoldDB" id="A0A2D4MZZ6"/>
<sequence>MENLFFLKYMNWFSSIECLLIRGKWMEKALVYANVDGKVVDYIVKGEEMNIKRSKNETIFLLALLSVKRDAVRNECLDCIGERAAIERNWLVRSACAAQVFHKCGNFQT</sequence>
<organism evidence="1">
    <name type="scientific">Micrurus spixii</name>
    <name type="common">Amazon coral snake</name>
    <dbReference type="NCBI Taxonomy" id="129469"/>
    <lineage>
        <taxon>Eukaryota</taxon>
        <taxon>Metazoa</taxon>
        <taxon>Chordata</taxon>
        <taxon>Craniata</taxon>
        <taxon>Vertebrata</taxon>
        <taxon>Euteleostomi</taxon>
        <taxon>Lepidosauria</taxon>
        <taxon>Squamata</taxon>
        <taxon>Bifurcata</taxon>
        <taxon>Unidentata</taxon>
        <taxon>Episquamata</taxon>
        <taxon>Toxicofera</taxon>
        <taxon>Serpentes</taxon>
        <taxon>Colubroidea</taxon>
        <taxon>Elapidae</taxon>
        <taxon>Elapinae</taxon>
        <taxon>Micrurus</taxon>
    </lineage>
</organism>
<reference evidence="1" key="2">
    <citation type="submission" date="2017-11" db="EMBL/GenBank/DDBJ databases">
        <title>Coralsnake Venomics: Analyses of Venom Gland Transcriptomes and Proteomes of Six Brazilian Taxa.</title>
        <authorList>
            <person name="Aird S.D."/>
            <person name="Jorge da Silva N."/>
            <person name="Qiu L."/>
            <person name="Villar-Briones A."/>
            <person name="Aparecida-Saddi V."/>
            <person name="Campos-Telles M.P."/>
            <person name="Grau M."/>
            <person name="Mikheyev A.S."/>
        </authorList>
    </citation>
    <scope>NUCLEOTIDE SEQUENCE</scope>
    <source>
        <tissue evidence="1">Venom_gland</tissue>
    </source>
</reference>
<accession>A0A2D4MZZ6</accession>
<name>A0A2D4MZZ6_9SAUR</name>
<dbReference type="EMBL" id="IACM01139192">
    <property type="protein sequence ID" value="LAB39010.1"/>
    <property type="molecule type" value="Transcribed_RNA"/>
</dbReference>
<reference evidence="1" key="1">
    <citation type="submission" date="2017-07" db="EMBL/GenBank/DDBJ databases">
        <authorList>
            <person name="Mikheyev A."/>
            <person name="Grau M."/>
        </authorList>
    </citation>
    <scope>NUCLEOTIDE SEQUENCE</scope>
    <source>
        <tissue evidence="1">Venom_gland</tissue>
    </source>
</reference>
<proteinExistence type="predicted"/>
<protein>
    <submittedName>
        <fullName evidence="1">Uncharacterized protein</fullName>
    </submittedName>
</protein>
<evidence type="ECO:0000313" key="1">
    <source>
        <dbReference type="EMBL" id="LAB39010.1"/>
    </source>
</evidence>